<dbReference type="eggNOG" id="ENOG502ZQ9I">
    <property type="taxonomic scope" value="Bacteria"/>
</dbReference>
<evidence type="ECO:0000256" key="1">
    <source>
        <dbReference type="SAM" id="Phobius"/>
    </source>
</evidence>
<proteinExistence type="predicted"/>
<keyword evidence="1" id="KW-0812">Transmembrane</keyword>
<organism evidence="2 3">
    <name type="scientific">Pseudobacteroides cellulosolvens ATCC 35603 = DSM 2933</name>
    <dbReference type="NCBI Taxonomy" id="398512"/>
    <lineage>
        <taxon>Bacteria</taxon>
        <taxon>Bacillati</taxon>
        <taxon>Bacillota</taxon>
        <taxon>Clostridia</taxon>
        <taxon>Eubacteriales</taxon>
        <taxon>Oscillospiraceae</taxon>
        <taxon>Pseudobacteroides</taxon>
    </lineage>
</organism>
<sequence length="126" mass="13617" precursor="true">MNKKGNSFVDACVVVLVIAMLIAVVIKVMPVFIAKQQLDTYASELCRTAEISGNIGSNTTVKSEQLSQDTGLKPTIIWSKTGDIQLNQEFTVTLTTTVNIGLFGEFASFPITLTSKATGVSEVYHK</sequence>
<gene>
    <name evidence="2" type="ORF">Bccel_4779</name>
</gene>
<reference evidence="3" key="1">
    <citation type="submission" date="2015-07" db="EMBL/GenBank/DDBJ databases">
        <title>Near-Complete Genome Sequence of the Cellulolytic Bacterium Bacteroides (Pseudobacteroides) cellulosolvens ATCC 35603.</title>
        <authorList>
            <person name="Dassa B."/>
            <person name="Utturkar S.M."/>
            <person name="Klingeman D.M."/>
            <person name="Hurt R.A."/>
            <person name="Keller M."/>
            <person name="Xu J."/>
            <person name="Reddy Y.H.K."/>
            <person name="Borovok I."/>
            <person name="Grinberg I.R."/>
            <person name="Lamed R."/>
            <person name="Zhivin O."/>
            <person name="Bayer E.A."/>
            <person name="Brown S.D."/>
        </authorList>
    </citation>
    <scope>NUCLEOTIDE SEQUENCE [LARGE SCALE GENOMIC DNA]</scope>
    <source>
        <strain evidence="3">DSM 2933</strain>
    </source>
</reference>
<protein>
    <recommendedName>
        <fullName evidence="4">DUF4320 family protein</fullName>
    </recommendedName>
</protein>
<dbReference type="Proteomes" id="UP000036923">
    <property type="component" value="Unassembled WGS sequence"/>
</dbReference>
<dbReference type="STRING" id="398512.Bccel_4779"/>
<dbReference type="RefSeq" id="WP_242853026.1">
    <property type="nucleotide sequence ID" value="NZ_JQKC01000001.1"/>
</dbReference>
<dbReference type="PATRIC" id="fig|398512.5.peg.5010"/>
<evidence type="ECO:0000313" key="3">
    <source>
        <dbReference type="Proteomes" id="UP000036923"/>
    </source>
</evidence>
<dbReference type="AlphaFoldDB" id="A0A0L6JV23"/>
<evidence type="ECO:0008006" key="4">
    <source>
        <dbReference type="Google" id="ProtNLM"/>
    </source>
</evidence>
<evidence type="ECO:0000313" key="2">
    <source>
        <dbReference type="EMBL" id="KNY29505.1"/>
    </source>
</evidence>
<accession>A0A0L6JV23</accession>
<dbReference type="Pfam" id="PF14208">
    <property type="entry name" value="DUF4320"/>
    <property type="match status" value="1"/>
</dbReference>
<feature type="transmembrane region" description="Helical" evidence="1">
    <location>
        <begin position="12"/>
        <end position="33"/>
    </location>
</feature>
<dbReference type="EMBL" id="LGTC01000001">
    <property type="protein sequence ID" value="KNY29505.1"/>
    <property type="molecule type" value="Genomic_DNA"/>
</dbReference>
<keyword evidence="3" id="KW-1185">Reference proteome</keyword>
<name>A0A0L6JV23_9FIRM</name>
<keyword evidence="1" id="KW-0472">Membrane</keyword>
<comment type="caution">
    <text evidence="2">The sequence shown here is derived from an EMBL/GenBank/DDBJ whole genome shotgun (WGS) entry which is preliminary data.</text>
</comment>
<dbReference type="InterPro" id="IPR025469">
    <property type="entry name" value="DUF4320"/>
</dbReference>
<keyword evidence="1" id="KW-1133">Transmembrane helix</keyword>